<dbReference type="AlphaFoldDB" id="A0A1L8DFD1"/>
<evidence type="ECO:0000256" key="2">
    <source>
        <dbReference type="SAM" id="Phobius"/>
    </source>
</evidence>
<feature type="transmembrane region" description="Helical" evidence="2">
    <location>
        <begin position="43"/>
        <end position="68"/>
    </location>
</feature>
<keyword evidence="2" id="KW-0812">Transmembrane</keyword>
<feature type="compositionally biased region" description="Low complexity" evidence="1">
    <location>
        <begin position="444"/>
        <end position="453"/>
    </location>
</feature>
<feature type="compositionally biased region" description="Polar residues" evidence="1">
    <location>
        <begin position="103"/>
        <end position="115"/>
    </location>
</feature>
<feature type="region of interest" description="Disordered" evidence="1">
    <location>
        <begin position="444"/>
        <end position="470"/>
    </location>
</feature>
<sequence>MEKDPESIATVQMKPEYAASEVYSTASEAPPAYKMRQSSSVQIAKIIAMTVIASSFIIGFFVLASAYLQAKASCDQMQTLDSVLEKELMLETLQDLPKAEALQAQSSSYRENSLQNDEKYNSPNGKEDPDAESIPTTSASDSESESESNESGDINRLQIRLPLEFDLNDLTNALLEGNQKSRMNCVVERRRSEEFVDSPAKTMQLPFGLNISSDPKKQRITGERMAIFCESGTSQVNEEMSRNEEPSEPVRQVVMPIHAIPLNFAAHQIPVNQPPPPPPQMHMPPPPQSMIRQMPPPPPPQGAPAQGPMPIHVMQASRPYQPEVRIQLQRVQIPRELLGEGGQEQQVQIQRVPLDVALHRAGITAEDLQNIQRMAEERIQQEFKEMSANHEDDDDSDESSEEEDSKMVQMQQVPVPAQFLQMGRVGYGRSLLQPVKIPVPMMQQENTEQPQQAQEEERPHFVQPRSVRSVDSVLHREKRVKRCACDCNC</sequence>
<keyword evidence="2" id="KW-0472">Membrane</keyword>
<keyword evidence="2" id="KW-1133">Transmembrane helix</keyword>
<evidence type="ECO:0000256" key="1">
    <source>
        <dbReference type="SAM" id="MobiDB-lite"/>
    </source>
</evidence>
<name>A0A1L8DFD1_9DIPT</name>
<feature type="compositionally biased region" description="Basic and acidic residues" evidence="1">
    <location>
        <begin position="116"/>
        <end position="128"/>
    </location>
</feature>
<evidence type="ECO:0000313" key="3">
    <source>
        <dbReference type="EMBL" id="JAV05169.1"/>
    </source>
</evidence>
<proteinExistence type="predicted"/>
<feature type="region of interest" description="Disordered" evidence="1">
    <location>
        <begin position="102"/>
        <end position="155"/>
    </location>
</feature>
<accession>A0A1L8DFD1</accession>
<protein>
    <submittedName>
        <fullName evidence="3">Putative mediator of rna polymerase ii transcription subunit 26 isoform x2</fullName>
    </submittedName>
</protein>
<dbReference type="EMBL" id="GFDF01008915">
    <property type="protein sequence ID" value="JAV05169.1"/>
    <property type="molecule type" value="Transcribed_RNA"/>
</dbReference>
<reference evidence="3" key="1">
    <citation type="submission" date="2016-12" db="EMBL/GenBank/DDBJ databases">
        <title>An insight into the sialome and mialome of the sand fly, Nyssomyia neivai.</title>
        <authorList>
            <person name="Sebastian V."/>
            <person name="Goulart T.M."/>
            <person name="Oliveira W."/>
            <person name="Calvo E."/>
            <person name="Oliveira L.F."/>
            <person name="Pinto M.C."/>
            <person name="Rosselino A.M."/>
            <person name="Ribeiro J.M."/>
        </authorList>
    </citation>
    <scope>NUCLEOTIDE SEQUENCE</scope>
</reference>
<feature type="region of interest" description="Disordered" evidence="1">
    <location>
        <begin position="386"/>
        <end position="409"/>
    </location>
</feature>
<organism evidence="3">
    <name type="scientific">Nyssomyia neivai</name>
    <dbReference type="NCBI Taxonomy" id="330878"/>
    <lineage>
        <taxon>Eukaryota</taxon>
        <taxon>Metazoa</taxon>
        <taxon>Ecdysozoa</taxon>
        <taxon>Arthropoda</taxon>
        <taxon>Hexapoda</taxon>
        <taxon>Insecta</taxon>
        <taxon>Pterygota</taxon>
        <taxon>Neoptera</taxon>
        <taxon>Endopterygota</taxon>
        <taxon>Diptera</taxon>
        <taxon>Nematocera</taxon>
        <taxon>Psychodoidea</taxon>
        <taxon>Psychodidae</taxon>
        <taxon>Nyssomyia</taxon>
    </lineage>
</organism>
<feature type="compositionally biased region" description="Acidic residues" evidence="1">
    <location>
        <begin position="391"/>
        <end position="404"/>
    </location>
</feature>